<dbReference type="Proteomes" id="UP000825935">
    <property type="component" value="Chromosome 22"/>
</dbReference>
<dbReference type="Gene3D" id="2.120.10.30">
    <property type="entry name" value="TolB, C-terminal domain"/>
    <property type="match status" value="1"/>
</dbReference>
<name>A0A8T2S659_CERRI</name>
<dbReference type="AlphaFoldDB" id="A0A8T2S659"/>
<dbReference type="InterPro" id="IPR013658">
    <property type="entry name" value="SGL"/>
</dbReference>
<dbReference type="OMA" id="PIYGSKQ"/>
<evidence type="ECO:0000313" key="3">
    <source>
        <dbReference type="Proteomes" id="UP000825935"/>
    </source>
</evidence>
<protein>
    <recommendedName>
        <fullName evidence="1">SMP-30/Gluconolactonase/LRE-like region domain-containing protein</fullName>
    </recommendedName>
</protein>
<organism evidence="2 3">
    <name type="scientific">Ceratopteris richardii</name>
    <name type="common">Triangle waterfern</name>
    <dbReference type="NCBI Taxonomy" id="49495"/>
    <lineage>
        <taxon>Eukaryota</taxon>
        <taxon>Viridiplantae</taxon>
        <taxon>Streptophyta</taxon>
        <taxon>Embryophyta</taxon>
        <taxon>Tracheophyta</taxon>
        <taxon>Polypodiopsida</taxon>
        <taxon>Polypodiidae</taxon>
        <taxon>Polypodiales</taxon>
        <taxon>Pteridineae</taxon>
        <taxon>Pteridaceae</taxon>
        <taxon>Parkerioideae</taxon>
        <taxon>Ceratopteris</taxon>
    </lineage>
</organism>
<feature type="domain" description="SMP-30/Gluconolactonase/LRE-like region" evidence="1">
    <location>
        <begin position="103"/>
        <end position="272"/>
    </location>
</feature>
<dbReference type="EMBL" id="CM035427">
    <property type="protein sequence ID" value="KAH7306504.1"/>
    <property type="molecule type" value="Genomic_DNA"/>
</dbReference>
<dbReference type="PANTHER" id="PTHR47064">
    <property type="entry name" value="PUTATIVE (AFU_ORTHOLOGUE AFUA_1G08990)-RELATED"/>
    <property type="match status" value="1"/>
</dbReference>
<accession>A0A8T2S659</accession>
<dbReference type="InterPro" id="IPR052988">
    <property type="entry name" value="Oryzine_lactonohydrolase"/>
</dbReference>
<sequence length="432" mass="47798">MTCRTKICVKEVWWSMDHSQYLCLLLQIFVTGAATASIHEISVNGKQTLQRNTLPSGACIWHKNSGHHRAPCDFEVVDMEFLDVLGRVPKLEFIKKAPAHEGGVYFPDKGEYYFSSPWNSNELPGKPVNLMKMSLKTREVSFVSKTTMANGMTLDNIGNLVVCEQGFLEKRGSIQKINLHNMTSTIAADNWKGLPFNSPNDVVVKSDNSIWFTDPDYGQTQHFKGPSEIGKNQVYRVSINGDVRAVADGFTKPNGLAFSPDEKLLYVTDTGTTVGYLSFCTLNYSNSLMRRNEALYWLIKTSVPLLLRDGTFDPTKPHDINVFDVEGSILSNRRVFASVAVLEGSLPSIGVPDGIKVDTQGRVYTANQDGIQVFSPKGKLLGLIRVQGAVNMGFVGPHLDQMIITNSTAIHSVQLNVQAAGLLYAKAYHHHP</sequence>
<evidence type="ECO:0000313" key="2">
    <source>
        <dbReference type="EMBL" id="KAH7306504.1"/>
    </source>
</evidence>
<evidence type="ECO:0000259" key="1">
    <source>
        <dbReference type="Pfam" id="PF08450"/>
    </source>
</evidence>
<reference evidence="2" key="1">
    <citation type="submission" date="2021-08" db="EMBL/GenBank/DDBJ databases">
        <title>WGS assembly of Ceratopteris richardii.</title>
        <authorList>
            <person name="Marchant D.B."/>
            <person name="Chen G."/>
            <person name="Jenkins J."/>
            <person name="Shu S."/>
            <person name="Leebens-Mack J."/>
            <person name="Grimwood J."/>
            <person name="Schmutz J."/>
            <person name="Soltis P."/>
            <person name="Soltis D."/>
            <person name="Chen Z.-H."/>
        </authorList>
    </citation>
    <scope>NUCLEOTIDE SEQUENCE</scope>
    <source>
        <strain evidence="2">Whitten #5841</strain>
        <tissue evidence="2">Leaf</tissue>
    </source>
</reference>
<proteinExistence type="predicted"/>
<dbReference type="Pfam" id="PF08450">
    <property type="entry name" value="SGL"/>
    <property type="match status" value="2"/>
</dbReference>
<comment type="caution">
    <text evidence="2">The sequence shown here is derived from an EMBL/GenBank/DDBJ whole genome shotgun (WGS) entry which is preliminary data.</text>
</comment>
<gene>
    <name evidence="2" type="ORF">KP509_22G016100</name>
</gene>
<dbReference type="SUPFAM" id="SSF63829">
    <property type="entry name" value="Calcium-dependent phosphotriesterase"/>
    <property type="match status" value="1"/>
</dbReference>
<feature type="domain" description="SMP-30/Gluconolactonase/LRE-like region" evidence="1">
    <location>
        <begin position="317"/>
        <end position="407"/>
    </location>
</feature>
<dbReference type="InterPro" id="IPR011042">
    <property type="entry name" value="6-blade_b-propeller_TolB-like"/>
</dbReference>
<dbReference type="OrthoDB" id="423498at2759"/>
<keyword evidence="3" id="KW-1185">Reference proteome</keyword>
<dbReference type="PANTHER" id="PTHR47064:SF2">
    <property type="entry name" value="SMP-30_GLUCONOLACTONASE_LRE-LIKE REGION DOMAIN-CONTAINING PROTEIN-RELATED"/>
    <property type="match status" value="1"/>
</dbReference>